<dbReference type="PANTHER" id="PTHR43649">
    <property type="entry name" value="ARABINOSE-BINDING PROTEIN-RELATED"/>
    <property type="match status" value="1"/>
</dbReference>
<keyword evidence="5" id="KW-0449">Lipoprotein</keyword>
<keyword evidence="2" id="KW-0732">Signal</keyword>
<dbReference type="Proteomes" id="UP001597083">
    <property type="component" value="Unassembled WGS sequence"/>
</dbReference>
<reference evidence="7" key="1">
    <citation type="journal article" date="2019" name="Int. J. Syst. Evol. Microbiol.">
        <title>The Global Catalogue of Microorganisms (GCM) 10K type strain sequencing project: providing services to taxonomists for standard genome sequencing and annotation.</title>
        <authorList>
            <consortium name="The Broad Institute Genomics Platform"/>
            <consortium name="The Broad Institute Genome Sequencing Center for Infectious Disease"/>
            <person name="Wu L."/>
            <person name="Ma J."/>
        </authorList>
    </citation>
    <scope>NUCLEOTIDE SEQUENCE [LARGE SCALE GENOMIC DNA]</scope>
    <source>
        <strain evidence="7">JCM 31696</strain>
    </source>
</reference>
<evidence type="ECO:0000256" key="1">
    <source>
        <dbReference type="ARBA" id="ARBA00022475"/>
    </source>
</evidence>
<evidence type="ECO:0000256" key="5">
    <source>
        <dbReference type="ARBA" id="ARBA00023288"/>
    </source>
</evidence>
<evidence type="ECO:0000313" key="6">
    <source>
        <dbReference type="EMBL" id="MFD0855063.1"/>
    </source>
</evidence>
<dbReference type="EMBL" id="JBHTIR010003348">
    <property type="protein sequence ID" value="MFD0855063.1"/>
    <property type="molecule type" value="Genomic_DNA"/>
</dbReference>
<keyword evidence="4" id="KW-0564">Palmitate</keyword>
<evidence type="ECO:0000256" key="4">
    <source>
        <dbReference type="ARBA" id="ARBA00023139"/>
    </source>
</evidence>
<evidence type="ECO:0000256" key="3">
    <source>
        <dbReference type="ARBA" id="ARBA00023136"/>
    </source>
</evidence>
<evidence type="ECO:0000313" key="7">
    <source>
        <dbReference type="Proteomes" id="UP001597083"/>
    </source>
</evidence>
<accession>A0ABW3CMW0</accession>
<dbReference type="InterPro" id="IPR006059">
    <property type="entry name" value="SBP"/>
</dbReference>
<sequence>GVAATADLAANERVEDLTSYVSKLPARDQKDLEAALGGGKIDGKQYIMPLVTTLNLLVYSGKDFEDAGLDPDAPPKTWEEVRTAAEKLTEREGGKITRSGLAMPSNPIAIQQSYATLLWSAGGEFLTPDNKKSALGSPQAAAALNYLTGLYQGPNAVDGTLGGKWKESPPDQRPVVTGKASMQLDAAGDIAEFQKAAKDRDLRVMPPPGFQGKPGRAFGGAANGLMINSDSGKKDAAWKFITHMLESSNSLKYAEALGVLPVRASAVDSPYISASPELRKAMQAMPSNHPNPNVVGWVQLRDAMGKSLESALHGKTPPADALKQAAAEMDKILASSG</sequence>
<dbReference type="InterPro" id="IPR050490">
    <property type="entry name" value="Bact_solute-bd_prot1"/>
</dbReference>
<name>A0ABW3CMW0_9ACTN</name>
<dbReference type="SUPFAM" id="SSF53850">
    <property type="entry name" value="Periplasmic binding protein-like II"/>
    <property type="match status" value="1"/>
</dbReference>
<dbReference type="CDD" id="cd14748">
    <property type="entry name" value="PBP2_UgpB"/>
    <property type="match status" value="1"/>
</dbReference>
<dbReference type="PANTHER" id="PTHR43649:SF33">
    <property type="entry name" value="POLYGALACTURONAN_RHAMNOGALACTURONAN-BINDING PROTEIN YTCQ"/>
    <property type="match status" value="1"/>
</dbReference>
<proteinExistence type="predicted"/>
<keyword evidence="1" id="KW-1003">Cell membrane</keyword>
<dbReference type="Pfam" id="PF13416">
    <property type="entry name" value="SBP_bac_8"/>
    <property type="match status" value="1"/>
</dbReference>
<feature type="non-terminal residue" evidence="6">
    <location>
        <position position="1"/>
    </location>
</feature>
<dbReference type="Gene3D" id="3.40.190.10">
    <property type="entry name" value="Periplasmic binding protein-like II"/>
    <property type="match status" value="1"/>
</dbReference>
<evidence type="ECO:0000256" key="2">
    <source>
        <dbReference type="ARBA" id="ARBA00022729"/>
    </source>
</evidence>
<keyword evidence="3" id="KW-0472">Membrane</keyword>
<comment type="caution">
    <text evidence="6">The sequence shown here is derived from an EMBL/GenBank/DDBJ whole genome shotgun (WGS) entry which is preliminary data.</text>
</comment>
<gene>
    <name evidence="6" type="ORF">ACFQ07_22670</name>
</gene>
<organism evidence="6 7">
    <name type="scientific">Actinomadura adrarensis</name>
    <dbReference type="NCBI Taxonomy" id="1819600"/>
    <lineage>
        <taxon>Bacteria</taxon>
        <taxon>Bacillati</taxon>
        <taxon>Actinomycetota</taxon>
        <taxon>Actinomycetes</taxon>
        <taxon>Streptosporangiales</taxon>
        <taxon>Thermomonosporaceae</taxon>
        <taxon>Actinomadura</taxon>
    </lineage>
</organism>
<protein>
    <submittedName>
        <fullName evidence="6">ABC transporter substrate-binding protein</fullName>
    </submittedName>
</protein>
<keyword evidence="7" id="KW-1185">Reference proteome</keyword>